<keyword evidence="4 8" id="KW-0418">Kinase</keyword>
<dbReference type="GO" id="GO:0005524">
    <property type="term" value="F:ATP binding"/>
    <property type="evidence" value="ECO:0007669"/>
    <property type="project" value="UniProtKB-UniRule"/>
</dbReference>
<protein>
    <recommendedName>
        <fullName evidence="7">Tagatose-6-phosphate kinase</fullName>
        <ecNumber evidence="7">2.7.1.144</ecNumber>
    </recommendedName>
</protein>
<dbReference type="GO" id="GO:0005988">
    <property type="term" value="P:lactose metabolic process"/>
    <property type="evidence" value="ECO:0007669"/>
    <property type="project" value="UniProtKB-KW"/>
</dbReference>
<reference evidence="10" key="2">
    <citation type="submission" date="2021-09" db="EMBL/GenBank/DDBJ databases">
        <authorList>
            <person name="Gilroy R."/>
        </authorList>
    </citation>
    <scope>NUCLEOTIDE SEQUENCE</scope>
    <source>
        <strain evidence="10">CHK171-7178</strain>
    </source>
</reference>
<proteinExistence type="inferred from homology"/>
<sequence length="310" mass="34150">MIYTCTITPSLDYTTYLPEFRSGKLNRSEEVHYYPGGKGINVSRVLRRLEVDNIALGFAGGFTGDYIQHYLHQEGIYTDFIQTEEITRINVKIKAGEETELNGPGPDISLEQQQQLVSKVRGMKRDDWFVLAGRFPESIPPSFFRQLAMICNDNGIRFVLDTSGPALKELIDMKPFLIKPNEQELGELFNTKITDKQQALHFARKLVATGVEHVIVSMGGEGALLVTKDMAISAEAPKGQVVNTVGAGDSLVSGFLASFTKDGDTVKAFRTGIASGSATAFQSDLCEKKDVQALMDKVLISSLDGEDVKW</sequence>
<dbReference type="InterPro" id="IPR002173">
    <property type="entry name" value="Carboh/pur_kinase_PfkB_CS"/>
</dbReference>
<evidence type="ECO:0000259" key="9">
    <source>
        <dbReference type="Pfam" id="PF00294"/>
    </source>
</evidence>
<keyword evidence="3 7" id="KW-0547">Nucleotide-binding</keyword>
<dbReference type="EMBL" id="DYWT01000025">
    <property type="protein sequence ID" value="HJF30473.1"/>
    <property type="molecule type" value="Genomic_DNA"/>
</dbReference>
<dbReference type="InterPro" id="IPR022463">
    <property type="entry name" value="1-PFruKinase"/>
</dbReference>
<evidence type="ECO:0000256" key="2">
    <source>
        <dbReference type="ARBA" id="ARBA00022679"/>
    </source>
</evidence>
<keyword evidence="7" id="KW-0423">Lactose metabolism</keyword>
<dbReference type="InterPro" id="IPR029056">
    <property type="entry name" value="Ribokinase-like"/>
</dbReference>
<evidence type="ECO:0000256" key="5">
    <source>
        <dbReference type="ARBA" id="ARBA00022840"/>
    </source>
</evidence>
<comment type="similarity">
    <text evidence="7">Belongs to the carbohydrate kinase PfkB family. LacC subfamily.</text>
</comment>
<dbReference type="PIRSF" id="PIRSF000535">
    <property type="entry name" value="1PFK/6PFK/LacC"/>
    <property type="match status" value="1"/>
</dbReference>
<name>A0A921FVF2_SPOPS</name>
<accession>A0A921FVF2</accession>
<dbReference type="AlphaFoldDB" id="A0A921FVF2"/>
<evidence type="ECO:0000256" key="4">
    <source>
        <dbReference type="ARBA" id="ARBA00022777"/>
    </source>
</evidence>
<dbReference type="PROSITE" id="PS00584">
    <property type="entry name" value="PFKB_KINASES_2"/>
    <property type="match status" value="1"/>
</dbReference>
<dbReference type="NCBIfam" id="TIGR03828">
    <property type="entry name" value="pfkB"/>
    <property type="match status" value="1"/>
</dbReference>
<feature type="domain" description="Carbohydrate kinase PfkB" evidence="9">
    <location>
        <begin position="19"/>
        <end position="284"/>
    </location>
</feature>
<evidence type="ECO:0000256" key="7">
    <source>
        <dbReference type="PIRNR" id="PIRNR000535"/>
    </source>
</evidence>
<dbReference type="FunFam" id="3.40.1190.20:FF:000001">
    <property type="entry name" value="Phosphofructokinase"/>
    <property type="match status" value="1"/>
</dbReference>
<dbReference type="Gene3D" id="3.40.1190.20">
    <property type="match status" value="1"/>
</dbReference>
<comment type="caution">
    <text evidence="10">The sequence shown here is derived from an EMBL/GenBank/DDBJ whole genome shotgun (WGS) entry which is preliminary data.</text>
</comment>
<reference evidence="10" key="1">
    <citation type="journal article" date="2021" name="PeerJ">
        <title>Extensive microbial diversity within the chicken gut microbiome revealed by metagenomics and culture.</title>
        <authorList>
            <person name="Gilroy R."/>
            <person name="Ravi A."/>
            <person name="Getino M."/>
            <person name="Pursley I."/>
            <person name="Horton D.L."/>
            <person name="Alikhan N.F."/>
            <person name="Baker D."/>
            <person name="Gharbi K."/>
            <person name="Hall N."/>
            <person name="Watson M."/>
            <person name="Adriaenssens E.M."/>
            <person name="Foster-Nyarko E."/>
            <person name="Jarju S."/>
            <person name="Secka A."/>
            <person name="Antonio M."/>
            <person name="Oren A."/>
            <person name="Chaudhuri R.R."/>
            <person name="La Ragione R."/>
            <person name="Hildebrand F."/>
            <person name="Pallen M.J."/>
        </authorList>
    </citation>
    <scope>NUCLEOTIDE SEQUENCE</scope>
    <source>
        <strain evidence="10">CHK171-7178</strain>
    </source>
</reference>
<comment type="similarity">
    <text evidence="1">Belongs to the carbohydrate kinase pfkB family.</text>
</comment>
<dbReference type="InterPro" id="IPR011611">
    <property type="entry name" value="PfkB_dom"/>
</dbReference>
<dbReference type="SUPFAM" id="SSF53613">
    <property type="entry name" value="Ribokinase-like"/>
    <property type="match status" value="1"/>
</dbReference>
<organism evidence="10 11">
    <name type="scientific">Sporosarcina psychrophila</name>
    <name type="common">Bacillus psychrophilus</name>
    <dbReference type="NCBI Taxonomy" id="1476"/>
    <lineage>
        <taxon>Bacteria</taxon>
        <taxon>Bacillati</taxon>
        <taxon>Bacillota</taxon>
        <taxon>Bacilli</taxon>
        <taxon>Bacillales</taxon>
        <taxon>Caryophanaceae</taxon>
        <taxon>Sporosarcina</taxon>
    </lineage>
</organism>
<dbReference type="Pfam" id="PF00294">
    <property type="entry name" value="PfkB"/>
    <property type="match status" value="1"/>
</dbReference>
<dbReference type="GO" id="GO:0008662">
    <property type="term" value="F:1-phosphofructokinase activity"/>
    <property type="evidence" value="ECO:0007669"/>
    <property type="project" value="UniProtKB-UniRule"/>
</dbReference>
<evidence type="ECO:0000256" key="8">
    <source>
        <dbReference type="RuleBase" id="RU369061"/>
    </source>
</evidence>
<evidence type="ECO:0000313" key="10">
    <source>
        <dbReference type="EMBL" id="HJF30473.1"/>
    </source>
</evidence>
<comment type="catalytic activity">
    <reaction evidence="6 8">
        <text>beta-D-fructose 1-phosphate + ATP = beta-D-fructose 1,6-bisphosphate + ADP + H(+)</text>
        <dbReference type="Rhea" id="RHEA:14213"/>
        <dbReference type="ChEBI" id="CHEBI:15378"/>
        <dbReference type="ChEBI" id="CHEBI:30616"/>
        <dbReference type="ChEBI" id="CHEBI:32966"/>
        <dbReference type="ChEBI" id="CHEBI:138881"/>
        <dbReference type="ChEBI" id="CHEBI:456216"/>
        <dbReference type="EC" id="2.7.1.56"/>
    </reaction>
</comment>
<dbReference type="PANTHER" id="PTHR46566">
    <property type="entry name" value="1-PHOSPHOFRUCTOKINASE-RELATED"/>
    <property type="match status" value="1"/>
</dbReference>
<evidence type="ECO:0000313" key="11">
    <source>
        <dbReference type="Proteomes" id="UP000698173"/>
    </source>
</evidence>
<comment type="catalytic activity">
    <reaction evidence="7">
        <text>D-tagatofuranose 6-phosphate + ATP = D-tagatofuranose 1,6-bisphosphate + ADP + H(+)</text>
        <dbReference type="Rhea" id="RHEA:12420"/>
        <dbReference type="ChEBI" id="CHEBI:15378"/>
        <dbReference type="ChEBI" id="CHEBI:30616"/>
        <dbReference type="ChEBI" id="CHEBI:58694"/>
        <dbReference type="ChEBI" id="CHEBI:58695"/>
        <dbReference type="ChEBI" id="CHEBI:456216"/>
        <dbReference type="EC" id="2.7.1.144"/>
    </reaction>
</comment>
<dbReference type="PANTHER" id="PTHR46566:SF1">
    <property type="entry name" value="1-PHOSPHOFRUCTOKINASE"/>
    <property type="match status" value="1"/>
</dbReference>
<keyword evidence="2 7" id="KW-0808">Transferase</keyword>
<comment type="function">
    <text evidence="8">Catalyzes the ATP-dependent phosphorylation of fructose-l-phosphate to fructose-l,6-bisphosphate.</text>
</comment>
<evidence type="ECO:0000256" key="1">
    <source>
        <dbReference type="ARBA" id="ARBA00005380"/>
    </source>
</evidence>
<evidence type="ECO:0000256" key="3">
    <source>
        <dbReference type="ARBA" id="ARBA00022741"/>
    </source>
</evidence>
<dbReference type="InterPro" id="IPR017583">
    <property type="entry name" value="Tagatose/fructose_Pkinase"/>
</dbReference>
<dbReference type="GO" id="GO:0005829">
    <property type="term" value="C:cytosol"/>
    <property type="evidence" value="ECO:0007669"/>
    <property type="project" value="TreeGrafter"/>
</dbReference>
<dbReference type="GO" id="GO:0009024">
    <property type="term" value="F:tagatose-6-phosphate kinase activity"/>
    <property type="evidence" value="ECO:0007669"/>
    <property type="project" value="UniProtKB-EC"/>
</dbReference>
<gene>
    <name evidence="10" type="primary">pfkB</name>
    <name evidence="10" type="ORF">K8V56_01685</name>
</gene>
<dbReference type="NCBIfam" id="TIGR03168">
    <property type="entry name" value="1-PFK"/>
    <property type="match status" value="1"/>
</dbReference>
<dbReference type="GO" id="GO:0016052">
    <property type="term" value="P:carbohydrate catabolic process"/>
    <property type="evidence" value="ECO:0007669"/>
    <property type="project" value="UniProtKB-ARBA"/>
</dbReference>
<comment type="pathway">
    <text evidence="7">Carbohydrate metabolism; D-tagatose 6-phosphate degradation; D-glyceraldehyde 3-phosphate and glycerone phosphate from D-tagatose 6-phosphate: step 1/2.</text>
</comment>
<evidence type="ECO:0000256" key="6">
    <source>
        <dbReference type="ARBA" id="ARBA00047745"/>
    </source>
</evidence>
<dbReference type="CDD" id="cd01164">
    <property type="entry name" value="FruK_PfkB_like"/>
    <property type="match status" value="1"/>
</dbReference>
<dbReference type="Proteomes" id="UP000698173">
    <property type="component" value="Unassembled WGS sequence"/>
</dbReference>
<keyword evidence="5 7" id="KW-0067">ATP-binding</keyword>
<dbReference type="GO" id="GO:0044281">
    <property type="term" value="P:small molecule metabolic process"/>
    <property type="evidence" value="ECO:0007669"/>
    <property type="project" value="UniProtKB-ARBA"/>
</dbReference>
<dbReference type="EC" id="2.7.1.144" evidence="7"/>